<dbReference type="AlphaFoldDB" id="A0AAE2YK82"/>
<evidence type="ECO:0000313" key="1">
    <source>
        <dbReference type="EMBL" id="MBT8591098.1"/>
    </source>
</evidence>
<dbReference type="EMBL" id="JAANGI010000001">
    <property type="protein sequence ID" value="MBT8591098.1"/>
    <property type="molecule type" value="Genomic_DNA"/>
</dbReference>
<evidence type="ECO:0000313" key="2">
    <source>
        <dbReference type="Proteomes" id="UP000762271"/>
    </source>
</evidence>
<proteinExistence type="predicted"/>
<sequence length="76" mass="8509">MGTTNLSKFSAQANPEVLSHLHEIATTEGRKLHSVIDEAFRDFLLKKGISSPSRQVMASFAQSLQEFEVLYQELAK</sequence>
<comment type="caution">
    <text evidence="1">The sequence shown here is derived from an EMBL/GenBank/DDBJ whole genome shotgun (WGS) entry which is preliminary data.</text>
</comment>
<reference evidence="1" key="1">
    <citation type="journal article" date="2021" name="Genome Biol. Evol.">
        <title>Continental-Scale Gene Flow Prevents Allopatric Divergence of Pelagic Freshwater Bacteria.</title>
        <authorList>
            <person name="Hoetzinger M."/>
            <person name="Pitt A."/>
            <person name="Huemer A."/>
            <person name="Hahn M.W."/>
        </authorList>
    </citation>
    <scope>NUCLEOTIDE SEQUENCE</scope>
    <source>
        <strain evidence="1">AP-YLGG-20-G6</strain>
    </source>
</reference>
<dbReference type="Proteomes" id="UP000762271">
    <property type="component" value="Unassembled WGS sequence"/>
</dbReference>
<organism evidence="1 2">
    <name type="scientific">Polynucleobacter paneuropaeus</name>
    <dbReference type="NCBI Taxonomy" id="2527775"/>
    <lineage>
        <taxon>Bacteria</taxon>
        <taxon>Pseudomonadati</taxon>
        <taxon>Pseudomonadota</taxon>
        <taxon>Betaproteobacteria</taxon>
        <taxon>Burkholderiales</taxon>
        <taxon>Burkholderiaceae</taxon>
        <taxon>Polynucleobacter</taxon>
    </lineage>
</organism>
<accession>A0AAE2YK82</accession>
<protein>
    <submittedName>
        <fullName evidence="1">Uncharacterized protein</fullName>
    </submittedName>
</protein>
<name>A0AAE2YK82_9BURK</name>
<gene>
    <name evidence="1" type="ORF">G6693_04055</name>
</gene>